<evidence type="ECO:0000256" key="1">
    <source>
        <dbReference type="SAM" id="MobiDB-lite"/>
    </source>
</evidence>
<evidence type="ECO:0000313" key="3">
    <source>
        <dbReference type="Proteomes" id="UP000325577"/>
    </source>
</evidence>
<keyword evidence="3" id="KW-1185">Reference proteome</keyword>
<protein>
    <recommendedName>
        <fullName evidence="4">Histone H2A/H2B/H3 domain-containing protein</fullName>
    </recommendedName>
</protein>
<dbReference type="Proteomes" id="UP000325577">
    <property type="component" value="Linkage Group LG2"/>
</dbReference>
<dbReference type="EMBL" id="CM018043">
    <property type="protein sequence ID" value="KAA8531467.1"/>
    <property type="molecule type" value="Genomic_DNA"/>
</dbReference>
<dbReference type="Gene3D" id="1.10.20.10">
    <property type="entry name" value="Histone, subunit A"/>
    <property type="match status" value="1"/>
</dbReference>
<dbReference type="InterPro" id="IPR009072">
    <property type="entry name" value="Histone-fold"/>
</dbReference>
<sequence>MHAKRVTIMPKDIQLARSIRGNQGVGNLDSSGNEQQETKGMEETESVAPPPPIIESESFMPQSADTPHQFPATDVPDLVSEPSRKQLPPRLTRGIPKPTYEPKLSSKVKYPMNHYVSNHRLSESN</sequence>
<dbReference type="AlphaFoldDB" id="A0A5J5APX9"/>
<dbReference type="OrthoDB" id="1929979at2759"/>
<evidence type="ECO:0000313" key="2">
    <source>
        <dbReference type="EMBL" id="KAA8531467.1"/>
    </source>
</evidence>
<proteinExistence type="predicted"/>
<reference evidence="2 3" key="1">
    <citation type="submission" date="2019-09" db="EMBL/GenBank/DDBJ databases">
        <title>A chromosome-level genome assembly of the Chinese tupelo Nyssa sinensis.</title>
        <authorList>
            <person name="Yang X."/>
            <person name="Kang M."/>
            <person name="Yang Y."/>
            <person name="Xiong H."/>
            <person name="Wang M."/>
            <person name="Zhang Z."/>
            <person name="Wang Z."/>
            <person name="Wu H."/>
            <person name="Ma T."/>
            <person name="Liu J."/>
            <person name="Xi Z."/>
        </authorList>
    </citation>
    <scope>NUCLEOTIDE SEQUENCE [LARGE SCALE GENOMIC DNA]</scope>
    <source>
        <strain evidence="2">J267</strain>
        <tissue evidence="2">Leaf</tissue>
    </source>
</reference>
<gene>
    <name evidence="2" type="ORF">F0562_006180</name>
</gene>
<evidence type="ECO:0008006" key="4">
    <source>
        <dbReference type="Google" id="ProtNLM"/>
    </source>
</evidence>
<feature type="region of interest" description="Disordered" evidence="1">
    <location>
        <begin position="17"/>
        <end position="105"/>
    </location>
</feature>
<organism evidence="2 3">
    <name type="scientific">Nyssa sinensis</name>
    <dbReference type="NCBI Taxonomy" id="561372"/>
    <lineage>
        <taxon>Eukaryota</taxon>
        <taxon>Viridiplantae</taxon>
        <taxon>Streptophyta</taxon>
        <taxon>Embryophyta</taxon>
        <taxon>Tracheophyta</taxon>
        <taxon>Spermatophyta</taxon>
        <taxon>Magnoliopsida</taxon>
        <taxon>eudicotyledons</taxon>
        <taxon>Gunneridae</taxon>
        <taxon>Pentapetalae</taxon>
        <taxon>asterids</taxon>
        <taxon>Cornales</taxon>
        <taxon>Nyssaceae</taxon>
        <taxon>Nyssa</taxon>
    </lineage>
</organism>
<dbReference type="SUPFAM" id="SSF47113">
    <property type="entry name" value="Histone-fold"/>
    <property type="match status" value="1"/>
</dbReference>
<dbReference type="GO" id="GO:0046982">
    <property type="term" value="F:protein heterodimerization activity"/>
    <property type="evidence" value="ECO:0007669"/>
    <property type="project" value="InterPro"/>
</dbReference>
<name>A0A5J5APX9_9ASTE</name>
<accession>A0A5J5APX9</accession>